<feature type="region of interest" description="Disordered" evidence="9">
    <location>
        <begin position="335"/>
        <end position="400"/>
    </location>
</feature>
<dbReference type="GO" id="GO:0016020">
    <property type="term" value="C:membrane"/>
    <property type="evidence" value="ECO:0007669"/>
    <property type="project" value="UniProtKB-SubCell"/>
</dbReference>
<comment type="caution">
    <text evidence="11">The sequence shown here is derived from an EMBL/GenBank/DDBJ whole genome shotgun (WGS) entry which is preliminary data.</text>
</comment>
<feature type="transmembrane region" description="Helical" evidence="10">
    <location>
        <begin position="105"/>
        <end position="124"/>
    </location>
</feature>
<keyword evidence="6 8" id="KW-0472">Membrane</keyword>
<protein>
    <recommendedName>
        <fullName evidence="8">MLO-like protein</fullName>
    </recommendedName>
</protein>
<keyword evidence="8" id="KW-0112">Calmodulin-binding</keyword>
<dbReference type="GO" id="GO:0005516">
    <property type="term" value="F:calmodulin binding"/>
    <property type="evidence" value="ECO:0007669"/>
    <property type="project" value="UniProtKB-KW"/>
</dbReference>
<feature type="compositionally biased region" description="Polar residues" evidence="9">
    <location>
        <begin position="289"/>
        <end position="301"/>
    </location>
</feature>
<feature type="transmembrane region" description="Helical" evidence="10">
    <location>
        <begin position="189"/>
        <end position="208"/>
    </location>
</feature>
<comment type="similarity">
    <text evidence="2 8">Belongs to the MLO family.</text>
</comment>
<organism evidence="11 12">
    <name type="scientific">Dillenia turbinata</name>
    <dbReference type="NCBI Taxonomy" id="194707"/>
    <lineage>
        <taxon>Eukaryota</taxon>
        <taxon>Viridiplantae</taxon>
        <taxon>Streptophyta</taxon>
        <taxon>Embryophyta</taxon>
        <taxon>Tracheophyta</taxon>
        <taxon>Spermatophyta</taxon>
        <taxon>Magnoliopsida</taxon>
        <taxon>eudicotyledons</taxon>
        <taxon>Gunneridae</taxon>
        <taxon>Pentapetalae</taxon>
        <taxon>Dilleniales</taxon>
        <taxon>Dilleniaceae</taxon>
        <taxon>Dillenia</taxon>
    </lineage>
</organism>
<evidence type="ECO:0000256" key="5">
    <source>
        <dbReference type="ARBA" id="ARBA00022989"/>
    </source>
</evidence>
<evidence type="ECO:0000313" key="12">
    <source>
        <dbReference type="Proteomes" id="UP001370490"/>
    </source>
</evidence>
<feature type="transmembrane region" description="Helical" evidence="10">
    <location>
        <begin position="136"/>
        <end position="155"/>
    </location>
</feature>
<accession>A0AAN8V6B7</accession>
<dbReference type="Proteomes" id="UP001370490">
    <property type="component" value="Unassembled WGS sequence"/>
</dbReference>
<evidence type="ECO:0000256" key="2">
    <source>
        <dbReference type="ARBA" id="ARBA00006574"/>
    </source>
</evidence>
<dbReference type="PANTHER" id="PTHR31942:SF84">
    <property type="entry name" value="MLO-LIKE PROTEIN 12"/>
    <property type="match status" value="1"/>
</dbReference>
<dbReference type="GO" id="GO:0006952">
    <property type="term" value="P:defense response"/>
    <property type="evidence" value="ECO:0007669"/>
    <property type="project" value="UniProtKB-KW"/>
</dbReference>
<keyword evidence="12" id="KW-1185">Reference proteome</keyword>
<comment type="domain">
    <text evidence="8">The C-terminus contains a calmodulin-binding domain, which binds calmodulin in a calcium-dependent fashion.</text>
</comment>
<feature type="transmembrane region" description="Helical" evidence="10">
    <location>
        <begin position="228"/>
        <end position="253"/>
    </location>
</feature>
<name>A0AAN8V6B7_9MAGN</name>
<evidence type="ECO:0000256" key="10">
    <source>
        <dbReference type="SAM" id="Phobius"/>
    </source>
</evidence>
<keyword evidence="3 8" id="KW-0812">Transmembrane</keyword>
<evidence type="ECO:0000313" key="11">
    <source>
        <dbReference type="EMBL" id="KAK6929213.1"/>
    </source>
</evidence>
<sequence length="400" mass="46513">MEMGLLVSWCLTCDNCCLGYLREKYHLYQKMPFTSSISSSLCWHFFMCSIAFSPWSWGQLSTVCGYVMRKWKAWEEETKTREYEFSNDPERFRFARDTTFGRRHLHSWAQSPILLWLVCFFRQFVTSITKVDYFTLRHGFITIILLVGAKLQMIITKLGLRIEDRGGVVKGTPVVQPGDDLFWFNKPRLILYLIHFVLFQNAFQLAFFSYSWYEFGFHNCFHRTTQDVVIRLVMGAVIQFICSYVTLPLYALVTQMGSTMRTSIFNERVATALKNWRHTAKKRAKHSQHSASVTPFSSRPATPSRGMSPVHLLHNYPKEVDSNSASPSRFEVDHWVREESPSPSPSPPHHDFMDSEDYKQQFYVSQDIVDETQAPLPPLPPRSGPTQHEIDMSNFSFGTR</sequence>
<gene>
    <name evidence="8" type="primary">MLO</name>
    <name evidence="11" type="ORF">RJ641_005418</name>
</gene>
<comment type="subcellular location">
    <subcellularLocation>
        <location evidence="1 8">Membrane</location>
        <topology evidence="1 8">Multi-pass membrane protein</topology>
    </subcellularLocation>
</comment>
<keyword evidence="4 8" id="KW-0611">Plant defense</keyword>
<dbReference type="Pfam" id="PF03094">
    <property type="entry name" value="Mlo"/>
    <property type="match status" value="1"/>
</dbReference>
<keyword evidence="5 8" id="KW-1133">Transmembrane helix</keyword>
<evidence type="ECO:0000256" key="6">
    <source>
        <dbReference type="ARBA" id="ARBA00023136"/>
    </source>
</evidence>
<dbReference type="EMBL" id="JBAMMX010000013">
    <property type="protein sequence ID" value="KAK6929213.1"/>
    <property type="molecule type" value="Genomic_DNA"/>
</dbReference>
<feature type="compositionally biased region" description="Basic and acidic residues" evidence="9">
    <location>
        <begin position="348"/>
        <end position="359"/>
    </location>
</feature>
<dbReference type="PANTHER" id="PTHR31942">
    <property type="entry name" value="MLO-LIKE PROTEIN 1"/>
    <property type="match status" value="1"/>
</dbReference>
<evidence type="ECO:0000256" key="8">
    <source>
        <dbReference type="RuleBase" id="RU280816"/>
    </source>
</evidence>
<evidence type="ECO:0000256" key="9">
    <source>
        <dbReference type="SAM" id="MobiDB-lite"/>
    </source>
</evidence>
<evidence type="ECO:0000256" key="4">
    <source>
        <dbReference type="ARBA" id="ARBA00022821"/>
    </source>
</evidence>
<comment type="function">
    <text evidence="8">May be involved in modulation of pathogen defense and leaf cell death.</text>
</comment>
<evidence type="ECO:0000256" key="3">
    <source>
        <dbReference type="ARBA" id="ARBA00022692"/>
    </source>
</evidence>
<dbReference type="AlphaFoldDB" id="A0AAN8V6B7"/>
<reference evidence="11 12" key="1">
    <citation type="submission" date="2023-12" db="EMBL/GenBank/DDBJ databases">
        <title>A high-quality genome assembly for Dillenia turbinata (Dilleniales).</title>
        <authorList>
            <person name="Chanderbali A."/>
        </authorList>
    </citation>
    <scope>NUCLEOTIDE SEQUENCE [LARGE SCALE GENOMIC DNA]</scope>
    <source>
        <strain evidence="11">LSX21</strain>
        <tissue evidence="11">Leaf</tissue>
    </source>
</reference>
<evidence type="ECO:0000256" key="1">
    <source>
        <dbReference type="ARBA" id="ARBA00004141"/>
    </source>
</evidence>
<evidence type="ECO:0000256" key="7">
    <source>
        <dbReference type="ARBA" id="ARBA00023265"/>
    </source>
</evidence>
<keyword evidence="7 8" id="KW-0568">Pathogenesis-related protein</keyword>
<proteinExistence type="inferred from homology"/>
<dbReference type="InterPro" id="IPR004326">
    <property type="entry name" value="Mlo"/>
</dbReference>
<feature type="region of interest" description="Disordered" evidence="9">
    <location>
        <begin position="282"/>
        <end position="310"/>
    </location>
</feature>